<dbReference type="Pfam" id="PF13358">
    <property type="entry name" value="DDE_3"/>
    <property type="match status" value="1"/>
</dbReference>
<dbReference type="GO" id="GO:0003676">
    <property type="term" value="F:nucleic acid binding"/>
    <property type="evidence" value="ECO:0007669"/>
    <property type="project" value="InterPro"/>
</dbReference>
<comment type="caution">
    <text evidence="2">The sequence shown here is derived from an EMBL/GenBank/DDBJ whole genome shotgun (WGS) entry which is preliminary data.</text>
</comment>
<dbReference type="EMBL" id="BTGB01000009">
    <property type="protein sequence ID" value="GMM48815.1"/>
    <property type="molecule type" value="Genomic_DNA"/>
</dbReference>
<keyword evidence="3" id="KW-1185">Reference proteome</keyword>
<dbReference type="PANTHER" id="PTHR46564:SF1">
    <property type="entry name" value="TRANSPOSASE"/>
    <property type="match status" value="1"/>
</dbReference>
<evidence type="ECO:0000313" key="2">
    <source>
        <dbReference type="EMBL" id="GMM48815.1"/>
    </source>
</evidence>
<evidence type="ECO:0000259" key="1">
    <source>
        <dbReference type="Pfam" id="PF13358"/>
    </source>
</evidence>
<feature type="domain" description="Tc1-like transposase DDE" evidence="1">
    <location>
        <begin position="265"/>
        <end position="348"/>
    </location>
</feature>
<evidence type="ECO:0000313" key="3">
    <source>
        <dbReference type="Proteomes" id="UP001378960"/>
    </source>
</evidence>
<dbReference type="AlphaFoldDB" id="A0AAV5RBQ4"/>
<proteinExistence type="predicted"/>
<organism evidence="2 3">
    <name type="scientific">Pichia kluyveri</name>
    <name type="common">Yeast</name>
    <dbReference type="NCBI Taxonomy" id="36015"/>
    <lineage>
        <taxon>Eukaryota</taxon>
        <taxon>Fungi</taxon>
        <taxon>Dikarya</taxon>
        <taxon>Ascomycota</taxon>
        <taxon>Saccharomycotina</taxon>
        <taxon>Pichiomycetes</taxon>
        <taxon>Pichiales</taxon>
        <taxon>Pichiaceae</taxon>
        <taxon>Pichia</taxon>
    </lineage>
</organism>
<protein>
    <recommendedName>
        <fullName evidence="1">Tc1-like transposase DDE domain-containing protein</fullName>
    </recommendedName>
</protein>
<dbReference type="InterPro" id="IPR038717">
    <property type="entry name" value="Tc1-like_DDE_dom"/>
</dbReference>
<sequence>MARRKNVSQETKRLIKAKLKTTSARQIAREFDCNLSSVLKIKNSRKTIIPETKRKNIELSSEHLKYNEELLLKGMAVTSQTYEDSLYANFKNKFKDFKISASVFRDRLKKENYRLKKVAKQAYRKNEMKHIVGRGDWFEKQIVKRNVNYFDCVFVDESGFDMSARKERAWALKGQIPYIENDPSLDKSEKITCIGAICFHGLICMAVKSSKRDAAKTLENSIASASLNLPIEIYLDTVKNAFSSNSNIEERFFENNDTNNTKGTQRSHFMLFLWNLMKKMYTLRQYHEYKYIYLDNAAIHKGPAINNLIHVFNLAYSTNFELLYAYPYSPDLNPIELYWSMMKNLFRKSYGRHSNIVDRIVECASQIQLESIQNCILHMEKPLSLVKNLKPLLEKNYIKLDIPRNYGSKYSKDSEYTLAENLESLRSSVTGLVGIYDFHKGKRVYFETNEGKFKCSYSKVVALAPEILNLQKVADDNSRKRTREEDEIIPSSDFKILSYSEGENTIHYTNNGEDYVSTFDELKAVAPTQLKNFFLPFTNGTSKRRKLNRRTVEKVEQVNDKFYMYFRENPEELMKKIEITKEEYEMHQNEKQVNELQSNSNVELNNGYIVITEIKKRAKGHIVLYKENGTSHKSPYMNFLKMHPELLQKFDPELYALKKKKKKKQK</sequence>
<accession>A0AAV5RBQ4</accession>
<dbReference type="Gene3D" id="3.30.420.10">
    <property type="entry name" value="Ribonuclease H-like superfamily/Ribonuclease H"/>
    <property type="match status" value="1"/>
</dbReference>
<dbReference type="InterPro" id="IPR036397">
    <property type="entry name" value="RNaseH_sf"/>
</dbReference>
<name>A0AAV5RBQ4_PICKL</name>
<gene>
    <name evidence="2" type="ORF">DAPK24_054130</name>
</gene>
<dbReference type="Proteomes" id="UP001378960">
    <property type="component" value="Unassembled WGS sequence"/>
</dbReference>
<reference evidence="2 3" key="1">
    <citation type="journal article" date="2023" name="Elife">
        <title>Identification of key yeast species and microbe-microbe interactions impacting larval growth of Drosophila in the wild.</title>
        <authorList>
            <person name="Mure A."/>
            <person name="Sugiura Y."/>
            <person name="Maeda R."/>
            <person name="Honda K."/>
            <person name="Sakurai N."/>
            <person name="Takahashi Y."/>
            <person name="Watada M."/>
            <person name="Katoh T."/>
            <person name="Gotoh A."/>
            <person name="Gotoh Y."/>
            <person name="Taniguchi I."/>
            <person name="Nakamura K."/>
            <person name="Hayashi T."/>
            <person name="Katayama T."/>
            <person name="Uemura T."/>
            <person name="Hattori Y."/>
        </authorList>
    </citation>
    <scope>NUCLEOTIDE SEQUENCE [LARGE SCALE GENOMIC DNA]</scope>
    <source>
        <strain evidence="2 3">PK-24</strain>
    </source>
</reference>
<dbReference type="PANTHER" id="PTHR46564">
    <property type="entry name" value="TRANSPOSASE"/>
    <property type="match status" value="1"/>
</dbReference>